<evidence type="ECO:0000313" key="4">
    <source>
        <dbReference type="EMBL" id="PWK26783.1"/>
    </source>
</evidence>
<comment type="caution">
    <text evidence="4">The sequence shown here is derived from an EMBL/GenBank/DDBJ whole genome shotgun (WGS) entry which is preliminary data.</text>
</comment>
<evidence type="ECO:0000256" key="2">
    <source>
        <dbReference type="ARBA" id="ARBA00022801"/>
    </source>
</evidence>
<dbReference type="Pfam" id="PF00293">
    <property type="entry name" value="NUDIX"/>
    <property type="match status" value="1"/>
</dbReference>
<reference evidence="4 5" key="1">
    <citation type="submission" date="2018-05" db="EMBL/GenBank/DDBJ databases">
        <title>Genomic Encyclopedia of Archaeal and Bacterial Type Strains, Phase II (KMG-II): from individual species to whole genera.</title>
        <authorList>
            <person name="Goeker M."/>
        </authorList>
    </citation>
    <scope>NUCLEOTIDE SEQUENCE [LARGE SCALE GENOMIC DNA]</scope>
    <source>
        <strain evidence="4 5">DSM 22214</strain>
    </source>
</reference>
<dbReference type="AlphaFoldDB" id="A0A316EBS8"/>
<name>A0A316EBS8_9BACT</name>
<dbReference type="PROSITE" id="PS51462">
    <property type="entry name" value="NUDIX"/>
    <property type="match status" value="1"/>
</dbReference>
<gene>
    <name evidence="4" type="ORF">LV89_02292</name>
</gene>
<dbReference type="SUPFAM" id="SSF52374">
    <property type="entry name" value="Nucleotidylyl transferase"/>
    <property type="match status" value="1"/>
</dbReference>
<keyword evidence="5" id="KW-1185">Reference proteome</keyword>
<feature type="domain" description="Nudix hydrolase" evidence="3">
    <location>
        <begin position="162"/>
        <end position="292"/>
    </location>
</feature>
<proteinExistence type="predicted"/>
<accession>A0A316EBS8</accession>
<evidence type="ECO:0000259" key="3">
    <source>
        <dbReference type="PROSITE" id="PS51462"/>
    </source>
</evidence>
<dbReference type="Proteomes" id="UP000245489">
    <property type="component" value="Unassembled WGS sequence"/>
</dbReference>
<dbReference type="PANTHER" id="PTHR43046">
    <property type="entry name" value="GDP-MANNOSE MANNOSYL HYDROLASE"/>
    <property type="match status" value="1"/>
</dbReference>
<sequence length="293" mass="33621">MKNIQEIGVIVGRFQVPALHVAHQELIQRVIDNHKRVIIFLGVTPVLVTKKNPLDFITRKEMILKLFPNVTVLALPDMPYDTDWSRELDKRIREVAPVGDVLLYGGRDSFRGAYTGNFETTEIEQIANFSGTEIRKEVSQETKASPDFRAGVIFAAYNQYPKVFPTVDVAILKGNELLLGRKPHQTLFRFIGGFVDPTDDNFEQTAAREAQEETGVEVGNLQYVGTARIDDWRYRHEEDKIITTLFKADYISGEAIAQDDIAELKWFKISDLREEDFVVEHRVLWRLLKEKLV</sequence>
<dbReference type="GO" id="GO:0016787">
    <property type="term" value="F:hydrolase activity"/>
    <property type="evidence" value="ECO:0007669"/>
    <property type="project" value="UniProtKB-KW"/>
</dbReference>
<dbReference type="InterPro" id="IPR015797">
    <property type="entry name" value="NUDIX_hydrolase-like_dom_sf"/>
</dbReference>
<dbReference type="GO" id="GO:0016779">
    <property type="term" value="F:nucleotidyltransferase activity"/>
    <property type="evidence" value="ECO:0007669"/>
    <property type="project" value="UniProtKB-KW"/>
</dbReference>
<organism evidence="4 5">
    <name type="scientific">Arcicella aurantiaca</name>
    <dbReference type="NCBI Taxonomy" id="591202"/>
    <lineage>
        <taxon>Bacteria</taxon>
        <taxon>Pseudomonadati</taxon>
        <taxon>Bacteroidota</taxon>
        <taxon>Cytophagia</taxon>
        <taxon>Cytophagales</taxon>
        <taxon>Flectobacillaceae</taxon>
        <taxon>Arcicella</taxon>
    </lineage>
</organism>
<dbReference type="RefSeq" id="WP_109743024.1">
    <property type="nucleotide sequence ID" value="NZ_QGGO01000010.1"/>
</dbReference>
<dbReference type="PANTHER" id="PTHR43046:SF14">
    <property type="entry name" value="MUTT_NUDIX FAMILY PROTEIN"/>
    <property type="match status" value="1"/>
</dbReference>
<protein>
    <submittedName>
        <fullName evidence="4">Bifunctional NMN adenylyltransferase/nudix hydrolase</fullName>
    </submittedName>
</protein>
<dbReference type="InterPro" id="IPR014729">
    <property type="entry name" value="Rossmann-like_a/b/a_fold"/>
</dbReference>
<evidence type="ECO:0000256" key="1">
    <source>
        <dbReference type="ARBA" id="ARBA00001946"/>
    </source>
</evidence>
<keyword evidence="4" id="KW-0548">Nucleotidyltransferase</keyword>
<evidence type="ECO:0000313" key="5">
    <source>
        <dbReference type="Proteomes" id="UP000245489"/>
    </source>
</evidence>
<keyword evidence="2 4" id="KW-0378">Hydrolase</keyword>
<comment type="cofactor">
    <cofactor evidence="1">
        <name>Mg(2+)</name>
        <dbReference type="ChEBI" id="CHEBI:18420"/>
    </cofactor>
</comment>
<dbReference type="SUPFAM" id="SSF55811">
    <property type="entry name" value="Nudix"/>
    <property type="match status" value="1"/>
</dbReference>
<dbReference type="Gene3D" id="3.40.50.620">
    <property type="entry name" value="HUPs"/>
    <property type="match status" value="1"/>
</dbReference>
<dbReference type="EMBL" id="QGGO01000010">
    <property type="protein sequence ID" value="PWK26783.1"/>
    <property type="molecule type" value="Genomic_DNA"/>
</dbReference>
<keyword evidence="4" id="KW-0808">Transferase</keyword>
<dbReference type="InterPro" id="IPR000086">
    <property type="entry name" value="NUDIX_hydrolase_dom"/>
</dbReference>
<dbReference type="OrthoDB" id="636676at2"/>
<dbReference type="Gene3D" id="3.90.79.10">
    <property type="entry name" value="Nucleoside Triphosphate Pyrophosphohydrolase"/>
    <property type="match status" value="1"/>
</dbReference>